<dbReference type="KEGG" id="malk:MalAC0309_2369"/>
<comment type="subcellular location">
    <subcellularLocation>
        <location evidence="6">Cell membrane</location>
        <topology evidence="6">Multi-pass membrane protein</topology>
    </subcellularLocation>
    <subcellularLocation>
        <location evidence="1">Membrane</location>
        <topology evidence="1">Multi-pass membrane protein</topology>
    </subcellularLocation>
</comment>
<dbReference type="PANTHER" id="PTHR43229:SF2">
    <property type="entry name" value="NODULATION PROTEIN J"/>
    <property type="match status" value="1"/>
</dbReference>
<evidence type="ECO:0000256" key="5">
    <source>
        <dbReference type="ARBA" id="ARBA00023251"/>
    </source>
</evidence>
<organism evidence="8 9">
    <name type="scientific">Microcella alkaliphila</name>
    <dbReference type="NCBI Taxonomy" id="279828"/>
    <lineage>
        <taxon>Bacteria</taxon>
        <taxon>Bacillati</taxon>
        <taxon>Actinomycetota</taxon>
        <taxon>Actinomycetes</taxon>
        <taxon>Micrococcales</taxon>
        <taxon>Microbacteriaceae</taxon>
        <taxon>Microcella</taxon>
    </lineage>
</organism>
<name>A0A0U5BQQ5_9MICO</name>
<dbReference type="InterPro" id="IPR013525">
    <property type="entry name" value="ABC2_TM"/>
</dbReference>
<dbReference type="GO" id="GO:0046677">
    <property type="term" value="P:response to antibiotic"/>
    <property type="evidence" value="ECO:0007669"/>
    <property type="project" value="UniProtKB-KW"/>
</dbReference>
<dbReference type="Proteomes" id="UP000218965">
    <property type="component" value="Chromosome"/>
</dbReference>
<reference evidence="9" key="1">
    <citation type="submission" date="2015-12" db="EMBL/GenBank/DDBJ databases">
        <authorList>
            <person name="Shamseldin A."/>
            <person name="Moawad H."/>
            <person name="Abd El-Rahim W.M."/>
            <person name="Sadowsky M.J."/>
        </authorList>
    </citation>
    <scope>NUCLEOTIDE SEQUENCE [LARGE SCALE GENOMIC DNA]</scope>
    <source>
        <strain evidence="9">JAM AC0309</strain>
    </source>
</reference>
<feature type="transmembrane region" description="Helical" evidence="6">
    <location>
        <begin position="51"/>
        <end position="75"/>
    </location>
</feature>
<dbReference type="PANTHER" id="PTHR43229">
    <property type="entry name" value="NODULATION PROTEIN J"/>
    <property type="match status" value="1"/>
</dbReference>
<feature type="transmembrane region" description="Helical" evidence="6">
    <location>
        <begin position="132"/>
        <end position="158"/>
    </location>
</feature>
<dbReference type="PROSITE" id="PS51012">
    <property type="entry name" value="ABC_TM2"/>
    <property type="match status" value="1"/>
</dbReference>
<dbReference type="Pfam" id="PF01061">
    <property type="entry name" value="ABC2_membrane"/>
    <property type="match status" value="1"/>
</dbReference>
<reference evidence="8 9" key="2">
    <citation type="submission" date="2016-01" db="EMBL/GenBank/DDBJ databases">
        <title>Microcella alkaliphila JAM AC0309 whole genome shotgun sequence.</title>
        <authorList>
            <person name="Kurata A."/>
            <person name="Hirose Y."/>
            <person name="Kishimoto N."/>
            <person name="Kobayashi T."/>
        </authorList>
    </citation>
    <scope>NUCLEOTIDE SEQUENCE [LARGE SCALE GENOMIC DNA]</scope>
    <source>
        <strain evidence="8 9">JAM AC0309</strain>
    </source>
</reference>
<keyword evidence="4 6" id="KW-0472">Membrane</keyword>
<dbReference type="PRINTS" id="PR00164">
    <property type="entry name" value="ABC2TRNSPORT"/>
</dbReference>
<feature type="transmembrane region" description="Helical" evidence="6">
    <location>
        <begin position="164"/>
        <end position="189"/>
    </location>
</feature>
<dbReference type="OrthoDB" id="9778589at2"/>
<dbReference type="GO" id="GO:0140359">
    <property type="term" value="F:ABC-type transporter activity"/>
    <property type="evidence" value="ECO:0007669"/>
    <property type="project" value="InterPro"/>
</dbReference>
<keyword evidence="2 6" id="KW-0812">Transmembrane</keyword>
<dbReference type="InterPro" id="IPR051784">
    <property type="entry name" value="Nod_factor_ABC_transporter"/>
</dbReference>
<evidence type="ECO:0000256" key="3">
    <source>
        <dbReference type="ARBA" id="ARBA00022989"/>
    </source>
</evidence>
<feature type="domain" description="ABC transmembrane type-2" evidence="7">
    <location>
        <begin position="51"/>
        <end position="281"/>
    </location>
</feature>
<dbReference type="InterPro" id="IPR000412">
    <property type="entry name" value="ABC_2_transport"/>
</dbReference>
<gene>
    <name evidence="8" type="ORF">MalAC0309_2369</name>
</gene>
<evidence type="ECO:0000256" key="2">
    <source>
        <dbReference type="ARBA" id="ARBA00022692"/>
    </source>
</evidence>
<dbReference type="EMBL" id="AP017315">
    <property type="protein sequence ID" value="BAU33211.1"/>
    <property type="molecule type" value="Genomic_DNA"/>
</dbReference>
<evidence type="ECO:0000259" key="7">
    <source>
        <dbReference type="PROSITE" id="PS51012"/>
    </source>
</evidence>
<accession>A0A0U5BQQ5</accession>
<protein>
    <recommendedName>
        <fullName evidence="6">Transport permease protein</fullName>
    </recommendedName>
</protein>
<evidence type="ECO:0000256" key="6">
    <source>
        <dbReference type="RuleBase" id="RU361157"/>
    </source>
</evidence>
<dbReference type="RefSeq" id="WP_096422899.1">
    <property type="nucleotide sequence ID" value="NZ_AP017315.1"/>
</dbReference>
<keyword evidence="6" id="KW-1003">Cell membrane</keyword>
<dbReference type="GO" id="GO:0043190">
    <property type="term" value="C:ATP-binding cassette (ABC) transporter complex"/>
    <property type="evidence" value="ECO:0007669"/>
    <property type="project" value="InterPro"/>
</dbReference>
<dbReference type="InterPro" id="IPR047817">
    <property type="entry name" value="ABC2_TM_bact-type"/>
</dbReference>
<evidence type="ECO:0000313" key="9">
    <source>
        <dbReference type="Proteomes" id="UP000218965"/>
    </source>
</evidence>
<comment type="caution">
    <text evidence="6">Lacks conserved residue(s) required for the propagation of feature annotation.</text>
</comment>
<dbReference type="AlphaFoldDB" id="A0A0U5BQQ5"/>
<evidence type="ECO:0000256" key="4">
    <source>
        <dbReference type="ARBA" id="ARBA00023136"/>
    </source>
</evidence>
<feature type="transmembrane region" description="Helical" evidence="6">
    <location>
        <begin position="87"/>
        <end position="111"/>
    </location>
</feature>
<feature type="transmembrane region" description="Helical" evidence="6">
    <location>
        <begin position="251"/>
        <end position="272"/>
    </location>
</feature>
<dbReference type="PIRSF" id="PIRSF006648">
    <property type="entry name" value="DrrB"/>
    <property type="match status" value="1"/>
</dbReference>
<keyword evidence="6" id="KW-0813">Transport</keyword>
<sequence length="284" mass="30371">MTATVPESARASGPDNEDARRALAAGVAPRKYGALYIVEHRIRALRGYASSAILTSLGNPIVYLFALGVGLASLVPEGIGGVSYLEFVAPALLCAAAMTVAANETTYPIVAGFKWNPIFHGMNASPIQGNQIVQGIMLFIALRMTFAVAVYYAVILAFGAVPSVWGILTVPIAVLTGMAIGLLISSYSATLKDERGQLAMVMRFGFTPMFLFSGTFFPLEQLPIYLQPIGWVSPLWHGVELGRLAAYGHDIAPWLIAVHIGYLVSIVVIGLWSTSRTVTRRLAG</sequence>
<evidence type="ECO:0000256" key="1">
    <source>
        <dbReference type="ARBA" id="ARBA00004141"/>
    </source>
</evidence>
<evidence type="ECO:0000313" key="8">
    <source>
        <dbReference type="EMBL" id="BAU33211.1"/>
    </source>
</evidence>
<keyword evidence="5" id="KW-0046">Antibiotic resistance</keyword>
<proteinExistence type="inferred from homology"/>
<keyword evidence="3 6" id="KW-1133">Transmembrane helix</keyword>
<comment type="similarity">
    <text evidence="6">Belongs to the ABC-2 integral membrane protein family.</text>
</comment>